<evidence type="ECO:0000256" key="1">
    <source>
        <dbReference type="SAM" id="MobiDB-lite"/>
    </source>
</evidence>
<dbReference type="EMBL" id="CP163441">
    <property type="protein sequence ID" value="XDQ43634.1"/>
    <property type="molecule type" value="Genomic_DNA"/>
</dbReference>
<sequence length="412" mass="44747">METDCTRGEAPVNHDATGPTSPTGPLAAPPALPVGTRLLHIGPHKTGTTAIQGALFAARDKLPEHGVEFPATTRHPMEAALAACARPAMMGDTAPTEKHWTNLLKRVEATGPRTSVISSEFFADAPDDETVARIVEQLGGDRVHVLVTLRPLARIMPSQWQQYVQNGLRMGYEDWLEHMLRKAPYEKPNPSFWHRHRHDRLVERWVRAAGADRVAVVVVDDRDRDGLMRTFEALLGLPGNLLQPVPDTANRSLTLAETEMLRKLNVEFRGNGLPDELYSKLVRNGAVMHMKNSCSPTTADVRISTPAWAVEAAGRIGAEMAERIGALGVRVIGDPALLHALPAIPAQPGPPAAEARIAPEVAAQALYGALAAAAAAPVRHTAEAKARTVHQASSKELVRVLGRRCLKKLRRR</sequence>
<dbReference type="SUPFAM" id="SSF52540">
    <property type="entry name" value="P-loop containing nucleoside triphosphate hydrolases"/>
    <property type="match status" value="1"/>
</dbReference>
<evidence type="ECO:0000313" key="2">
    <source>
        <dbReference type="EMBL" id="XDQ43634.1"/>
    </source>
</evidence>
<dbReference type="InterPro" id="IPR027417">
    <property type="entry name" value="P-loop_NTPase"/>
</dbReference>
<feature type="compositionally biased region" description="Low complexity" evidence="1">
    <location>
        <begin position="16"/>
        <end position="26"/>
    </location>
</feature>
<protein>
    <recommendedName>
        <fullName evidence="3">Sulfotransferase family protein</fullName>
    </recommendedName>
</protein>
<proteinExistence type="predicted"/>
<organism evidence="2">
    <name type="scientific">Streptomyces sp. R39</name>
    <dbReference type="NCBI Taxonomy" id="3238631"/>
    <lineage>
        <taxon>Bacteria</taxon>
        <taxon>Bacillati</taxon>
        <taxon>Actinomycetota</taxon>
        <taxon>Actinomycetes</taxon>
        <taxon>Kitasatosporales</taxon>
        <taxon>Streptomycetaceae</taxon>
        <taxon>Streptomyces</taxon>
    </lineage>
</organism>
<gene>
    <name evidence="2" type="ORF">AB5J52_15935</name>
</gene>
<evidence type="ECO:0008006" key="3">
    <source>
        <dbReference type="Google" id="ProtNLM"/>
    </source>
</evidence>
<name>A0AB39QMJ5_9ACTN</name>
<dbReference type="RefSeq" id="WP_369222723.1">
    <property type="nucleotide sequence ID" value="NZ_CP163441.1"/>
</dbReference>
<dbReference type="Gene3D" id="3.40.50.300">
    <property type="entry name" value="P-loop containing nucleotide triphosphate hydrolases"/>
    <property type="match status" value="1"/>
</dbReference>
<reference evidence="2" key="1">
    <citation type="submission" date="2024-07" db="EMBL/GenBank/DDBJ databases">
        <authorList>
            <person name="Yu S.T."/>
        </authorList>
    </citation>
    <scope>NUCLEOTIDE SEQUENCE</scope>
    <source>
        <strain evidence="2">R39</strain>
    </source>
</reference>
<feature type="region of interest" description="Disordered" evidence="1">
    <location>
        <begin position="1"/>
        <end position="31"/>
    </location>
</feature>
<accession>A0AB39QMJ5</accession>
<dbReference type="AlphaFoldDB" id="A0AB39QMJ5"/>